<feature type="domain" description="CzcB-like C-terminal circularly permuted SH3-like" evidence="4">
    <location>
        <begin position="310"/>
        <end position="366"/>
    </location>
</feature>
<dbReference type="InterPro" id="IPR051909">
    <property type="entry name" value="MFP_Cation_Efflux"/>
</dbReference>
<accession>A0ABQ1YPU2</accession>
<evidence type="ECO:0000256" key="2">
    <source>
        <dbReference type="ARBA" id="ARBA00022448"/>
    </source>
</evidence>
<dbReference type="RefSeq" id="WP_188931835.1">
    <property type="nucleotide sequence ID" value="NZ_BMIA01000001.1"/>
</dbReference>
<dbReference type="PANTHER" id="PTHR30097:SF4">
    <property type="entry name" value="SLR6042 PROTEIN"/>
    <property type="match status" value="1"/>
</dbReference>
<keyword evidence="6" id="KW-1185">Reference proteome</keyword>
<protein>
    <submittedName>
        <fullName evidence="5">Hemolysin D</fullName>
    </submittedName>
</protein>
<dbReference type="Gene3D" id="2.40.50.100">
    <property type="match status" value="1"/>
</dbReference>
<dbReference type="InterPro" id="IPR058649">
    <property type="entry name" value="CzcB_C"/>
</dbReference>
<dbReference type="Gene3D" id="2.40.30.170">
    <property type="match status" value="1"/>
</dbReference>
<dbReference type="Gene3D" id="2.40.420.20">
    <property type="match status" value="1"/>
</dbReference>
<evidence type="ECO:0000256" key="3">
    <source>
        <dbReference type="SAM" id="SignalP"/>
    </source>
</evidence>
<keyword evidence="3" id="KW-0732">Signal</keyword>
<dbReference type="PANTHER" id="PTHR30097">
    <property type="entry name" value="CATION EFFLUX SYSTEM PROTEIN CUSB"/>
    <property type="match status" value="1"/>
</dbReference>
<evidence type="ECO:0000313" key="5">
    <source>
        <dbReference type="EMBL" id="GGH33119.1"/>
    </source>
</evidence>
<organism evidence="5 6">
    <name type="scientific">Dyadobacter endophyticus</name>
    <dbReference type="NCBI Taxonomy" id="1749036"/>
    <lineage>
        <taxon>Bacteria</taxon>
        <taxon>Pseudomonadati</taxon>
        <taxon>Bacteroidota</taxon>
        <taxon>Cytophagia</taxon>
        <taxon>Cytophagales</taxon>
        <taxon>Spirosomataceae</taxon>
        <taxon>Dyadobacter</taxon>
    </lineage>
</organism>
<reference evidence="6" key="1">
    <citation type="journal article" date="2019" name="Int. J. Syst. Evol. Microbiol.">
        <title>The Global Catalogue of Microorganisms (GCM) 10K type strain sequencing project: providing services to taxonomists for standard genome sequencing and annotation.</title>
        <authorList>
            <consortium name="The Broad Institute Genomics Platform"/>
            <consortium name="The Broad Institute Genome Sequencing Center for Infectious Disease"/>
            <person name="Wu L."/>
            <person name="Ma J."/>
        </authorList>
    </citation>
    <scope>NUCLEOTIDE SEQUENCE [LARGE SCALE GENOMIC DNA]</scope>
    <source>
        <strain evidence="6">CGMCC 1.15288</strain>
    </source>
</reference>
<feature type="chain" id="PRO_5047362066" evidence="3">
    <location>
        <begin position="24"/>
        <end position="378"/>
    </location>
</feature>
<dbReference type="InterPro" id="IPR006143">
    <property type="entry name" value="RND_pump_MFP"/>
</dbReference>
<dbReference type="Pfam" id="PF25975">
    <property type="entry name" value="CzcB_C"/>
    <property type="match status" value="1"/>
</dbReference>
<evidence type="ECO:0000313" key="6">
    <source>
        <dbReference type="Proteomes" id="UP000600214"/>
    </source>
</evidence>
<dbReference type="PROSITE" id="PS51257">
    <property type="entry name" value="PROKAR_LIPOPROTEIN"/>
    <property type="match status" value="1"/>
</dbReference>
<comment type="caution">
    <text evidence="5">The sequence shown here is derived from an EMBL/GenBank/DDBJ whole genome shotgun (WGS) entry which is preliminary data.</text>
</comment>
<keyword evidence="2" id="KW-0813">Transport</keyword>
<dbReference type="Gene3D" id="1.10.287.470">
    <property type="entry name" value="Helix hairpin bin"/>
    <property type="match status" value="1"/>
</dbReference>
<feature type="signal peptide" evidence="3">
    <location>
        <begin position="1"/>
        <end position="23"/>
    </location>
</feature>
<dbReference type="Proteomes" id="UP000600214">
    <property type="component" value="Unassembled WGS sequence"/>
</dbReference>
<gene>
    <name evidence="5" type="ORF">GCM10007423_23130</name>
</gene>
<proteinExistence type="inferred from homology"/>
<dbReference type="SUPFAM" id="SSF111369">
    <property type="entry name" value="HlyD-like secretion proteins"/>
    <property type="match status" value="1"/>
</dbReference>
<evidence type="ECO:0000259" key="4">
    <source>
        <dbReference type="Pfam" id="PF25975"/>
    </source>
</evidence>
<name>A0ABQ1YPU2_9BACT</name>
<sequence length="378" mass="41570">MMDIKSLLYVALGVLLSSCAAKTTDQQPAAKTSAKENIAKLTPDQIRNAGIATAFPQARLVSSVLRLNGKIDVPPQNMVSISAPMGGYLKSTNLLPGMFIQKGQVLAVLEDQQYIQLQQDYLSVSARIEYLETEYERQKSLNTSKSVSDKTYQQAEADFRAQQVAMSALAEKLRLVGINPRQLSAERISRSINIYSPISGYVSRVNVNIGKYLAPTEVLFDLINPSEIHLALKVFEKDLDKIRKGQSVLAFTNSRPERKIPCEVILVGKDLSAERTAEIHCHFQKYEPGLMPGTFMNAELALESRNATVLPDEAIVSFEGKEFIFTSGTEGFVMTAVQTGNSENGMTEILSPTGLQGTLCVTKGAYSLLMFLKNKSDQ</sequence>
<dbReference type="EMBL" id="BMIA01000001">
    <property type="protein sequence ID" value="GGH33119.1"/>
    <property type="molecule type" value="Genomic_DNA"/>
</dbReference>
<comment type="similarity">
    <text evidence="1">Belongs to the membrane fusion protein (MFP) (TC 8.A.1) family.</text>
</comment>
<dbReference type="NCBIfam" id="TIGR01730">
    <property type="entry name" value="RND_mfp"/>
    <property type="match status" value="1"/>
</dbReference>
<evidence type="ECO:0000256" key="1">
    <source>
        <dbReference type="ARBA" id="ARBA00009477"/>
    </source>
</evidence>